<keyword evidence="3" id="KW-0804">Transcription</keyword>
<dbReference type="Pfam" id="PF07729">
    <property type="entry name" value="FCD"/>
    <property type="match status" value="1"/>
</dbReference>
<dbReference type="Gene3D" id="1.10.10.10">
    <property type="entry name" value="Winged helix-like DNA-binding domain superfamily/Winged helix DNA-binding domain"/>
    <property type="match status" value="1"/>
</dbReference>
<proteinExistence type="predicted"/>
<dbReference type="STRING" id="572547.Amico_1874"/>
<dbReference type="Gene3D" id="1.20.120.530">
    <property type="entry name" value="GntR ligand-binding domain-like"/>
    <property type="match status" value="1"/>
</dbReference>
<dbReference type="KEGG" id="aco:Amico_1874"/>
<gene>
    <name evidence="5" type="ordered locus">Amico_1874</name>
</gene>
<dbReference type="PRINTS" id="PR00035">
    <property type="entry name" value="HTHGNTR"/>
</dbReference>
<dbReference type="Pfam" id="PF00392">
    <property type="entry name" value="GntR"/>
    <property type="match status" value="1"/>
</dbReference>
<name>D5EHF5_AMICL</name>
<keyword evidence="1" id="KW-0805">Transcription regulation</keyword>
<dbReference type="PROSITE" id="PS50949">
    <property type="entry name" value="HTH_GNTR"/>
    <property type="match status" value="1"/>
</dbReference>
<evidence type="ECO:0000256" key="2">
    <source>
        <dbReference type="ARBA" id="ARBA00023125"/>
    </source>
</evidence>
<evidence type="ECO:0000256" key="1">
    <source>
        <dbReference type="ARBA" id="ARBA00023015"/>
    </source>
</evidence>
<dbReference type="OrthoDB" id="2592645at2"/>
<organism evidence="5 6">
    <name type="scientific">Aminobacterium colombiense (strain DSM 12261 / ALA-1)</name>
    <dbReference type="NCBI Taxonomy" id="572547"/>
    <lineage>
        <taxon>Bacteria</taxon>
        <taxon>Thermotogati</taxon>
        <taxon>Synergistota</taxon>
        <taxon>Synergistia</taxon>
        <taxon>Synergistales</taxon>
        <taxon>Aminobacteriaceae</taxon>
        <taxon>Aminobacterium</taxon>
    </lineage>
</organism>
<dbReference type="EMBL" id="CP001997">
    <property type="protein sequence ID" value="ADE57987.1"/>
    <property type="molecule type" value="Genomic_DNA"/>
</dbReference>
<dbReference type="SUPFAM" id="SSF46785">
    <property type="entry name" value="Winged helix' DNA-binding domain"/>
    <property type="match status" value="1"/>
</dbReference>
<dbReference type="HOGENOM" id="CLU_017584_5_2_0"/>
<dbReference type="GO" id="GO:0003700">
    <property type="term" value="F:DNA-binding transcription factor activity"/>
    <property type="evidence" value="ECO:0007669"/>
    <property type="project" value="InterPro"/>
</dbReference>
<dbReference type="PANTHER" id="PTHR43537">
    <property type="entry name" value="TRANSCRIPTIONAL REGULATOR, GNTR FAMILY"/>
    <property type="match status" value="1"/>
</dbReference>
<dbReference type="SMART" id="SM00895">
    <property type="entry name" value="FCD"/>
    <property type="match status" value="1"/>
</dbReference>
<dbReference type="eggNOG" id="COG1802">
    <property type="taxonomic scope" value="Bacteria"/>
</dbReference>
<dbReference type="GO" id="GO:0003677">
    <property type="term" value="F:DNA binding"/>
    <property type="evidence" value="ECO:0007669"/>
    <property type="project" value="UniProtKB-KW"/>
</dbReference>
<dbReference type="SMART" id="SM00345">
    <property type="entry name" value="HTH_GNTR"/>
    <property type="match status" value="1"/>
</dbReference>
<accession>D5EHF5</accession>
<keyword evidence="2" id="KW-0238">DNA-binding</keyword>
<dbReference type="Proteomes" id="UP000002366">
    <property type="component" value="Chromosome"/>
</dbReference>
<evidence type="ECO:0000259" key="4">
    <source>
        <dbReference type="PROSITE" id="PS50949"/>
    </source>
</evidence>
<reference evidence="5 6" key="1">
    <citation type="journal article" date="2010" name="Stand. Genomic Sci.">
        <title>Complete genome sequence of Aminobacterium colombiense type strain (ALA-1).</title>
        <authorList>
            <person name="Chertkov O."/>
            <person name="Sikorski J."/>
            <person name="Brambilla E."/>
            <person name="Lapidus A."/>
            <person name="Copeland A."/>
            <person name="Glavina Del Rio T."/>
            <person name="Nolan M."/>
            <person name="Lucas S."/>
            <person name="Tice H."/>
            <person name="Cheng J.F."/>
            <person name="Han C."/>
            <person name="Detter J.C."/>
            <person name="Bruce D."/>
            <person name="Tapia R."/>
            <person name="Goodwin L."/>
            <person name="Pitluck S."/>
            <person name="Liolios K."/>
            <person name="Ivanova N."/>
            <person name="Mavromatis K."/>
            <person name="Ovchinnikova G."/>
            <person name="Pati A."/>
            <person name="Chen A."/>
            <person name="Palaniappan K."/>
            <person name="Land M."/>
            <person name="Hauser L."/>
            <person name="Chang Y.J."/>
            <person name="Jeffries C.D."/>
            <person name="Spring S."/>
            <person name="Rohde M."/>
            <person name="Goker M."/>
            <person name="Bristow J."/>
            <person name="Eisen J.A."/>
            <person name="Markowitz V."/>
            <person name="Hugenholtz P."/>
            <person name="Kyrpides N.C."/>
            <person name="Klenk H.P."/>
        </authorList>
    </citation>
    <scope>NUCLEOTIDE SEQUENCE [LARGE SCALE GENOMIC DNA]</scope>
    <source>
        <strain evidence="6">DSM 12261 / ALA-1</strain>
    </source>
</reference>
<sequence>MEKKNLASQAYDRIKKGILSLEFPPGSLLQERALAEELGVSRTPVREAVHRLSQEGWITVNSRKNIEVRSVSPVEIREVFQARWLLERDALDLIFSGDLFRQTGRHMTNMLSFMKESQNNLHDFILADQSFHAIFFQILRNSRLQRFWNSVSEEMIWLGMLAMNEKRYEAVLGEHGRVVEALIARRKRDAKDALQDHLEITEDVLIKKIETITS</sequence>
<dbReference type="CDD" id="cd07377">
    <property type="entry name" value="WHTH_GntR"/>
    <property type="match status" value="1"/>
</dbReference>
<dbReference type="InterPro" id="IPR011711">
    <property type="entry name" value="GntR_C"/>
</dbReference>
<evidence type="ECO:0000313" key="5">
    <source>
        <dbReference type="EMBL" id="ADE57987.1"/>
    </source>
</evidence>
<dbReference type="PANTHER" id="PTHR43537:SF24">
    <property type="entry name" value="GLUCONATE OPERON TRANSCRIPTIONAL REPRESSOR"/>
    <property type="match status" value="1"/>
</dbReference>
<evidence type="ECO:0000313" key="6">
    <source>
        <dbReference type="Proteomes" id="UP000002366"/>
    </source>
</evidence>
<keyword evidence="6" id="KW-1185">Reference proteome</keyword>
<protein>
    <submittedName>
        <fullName evidence="5">Transcriptional regulator, GntR family</fullName>
    </submittedName>
</protein>
<dbReference type="InterPro" id="IPR036388">
    <property type="entry name" value="WH-like_DNA-bd_sf"/>
</dbReference>
<dbReference type="InterPro" id="IPR036390">
    <property type="entry name" value="WH_DNA-bd_sf"/>
</dbReference>
<evidence type="ECO:0000256" key="3">
    <source>
        <dbReference type="ARBA" id="ARBA00023163"/>
    </source>
</evidence>
<dbReference type="RefSeq" id="WP_013049249.1">
    <property type="nucleotide sequence ID" value="NC_014011.1"/>
</dbReference>
<feature type="domain" description="HTH gntR-type" evidence="4">
    <location>
        <begin position="4"/>
        <end position="71"/>
    </location>
</feature>
<dbReference type="InterPro" id="IPR000524">
    <property type="entry name" value="Tscrpt_reg_HTH_GntR"/>
</dbReference>
<dbReference type="AlphaFoldDB" id="D5EHF5"/>
<dbReference type="InterPro" id="IPR008920">
    <property type="entry name" value="TF_FadR/GntR_C"/>
</dbReference>
<dbReference type="SUPFAM" id="SSF48008">
    <property type="entry name" value="GntR ligand-binding domain-like"/>
    <property type="match status" value="1"/>
</dbReference>